<feature type="compositionally biased region" description="Basic and acidic residues" evidence="1">
    <location>
        <begin position="152"/>
        <end position="178"/>
    </location>
</feature>
<dbReference type="VEuPathDB" id="FungiDB:BTJ68_11763"/>
<gene>
    <name evidence="2" type="ORF">D0862_08012</name>
</gene>
<name>A0A3M7G8T3_HORWE</name>
<comment type="caution">
    <text evidence="2">The sequence shown here is derived from an EMBL/GenBank/DDBJ whole genome shotgun (WGS) entry which is preliminary data.</text>
</comment>
<proteinExistence type="predicted"/>
<dbReference type="AlphaFoldDB" id="A0A3M7G8T3"/>
<evidence type="ECO:0000313" key="2">
    <source>
        <dbReference type="EMBL" id="RMY97538.1"/>
    </source>
</evidence>
<reference evidence="2 3" key="1">
    <citation type="journal article" date="2018" name="BMC Genomics">
        <title>Genomic evidence for intraspecific hybridization in a clonal and extremely halotolerant yeast.</title>
        <authorList>
            <person name="Gostincar C."/>
            <person name="Stajich J.E."/>
            <person name="Zupancic J."/>
            <person name="Zalar P."/>
            <person name="Gunde-Cimerman N."/>
        </authorList>
    </citation>
    <scope>NUCLEOTIDE SEQUENCE [LARGE SCALE GENOMIC DNA]</scope>
    <source>
        <strain evidence="2 3">EXF-171</strain>
    </source>
</reference>
<feature type="compositionally biased region" description="Basic and acidic residues" evidence="1">
    <location>
        <begin position="312"/>
        <end position="323"/>
    </location>
</feature>
<feature type="compositionally biased region" description="Basic and acidic residues" evidence="1">
    <location>
        <begin position="108"/>
        <end position="124"/>
    </location>
</feature>
<evidence type="ECO:0000313" key="3">
    <source>
        <dbReference type="Proteomes" id="UP000281468"/>
    </source>
</evidence>
<dbReference type="EMBL" id="QWIQ01000261">
    <property type="protein sequence ID" value="RMY97538.1"/>
    <property type="molecule type" value="Genomic_DNA"/>
</dbReference>
<feature type="region of interest" description="Disordered" evidence="1">
    <location>
        <begin position="108"/>
        <end position="338"/>
    </location>
</feature>
<dbReference type="Proteomes" id="UP000281468">
    <property type="component" value="Unassembled WGS sequence"/>
</dbReference>
<feature type="compositionally biased region" description="Polar residues" evidence="1">
    <location>
        <begin position="184"/>
        <end position="198"/>
    </location>
</feature>
<accession>A0A3M7G8T3</accession>
<feature type="compositionally biased region" description="Basic and acidic residues" evidence="1">
    <location>
        <begin position="226"/>
        <end position="253"/>
    </location>
</feature>
<protein>
    <submittedName>
        <fullName evidence="2">Uncharacterized protein</fullName>
    </submittedName>
</protein>
<feature type="compositionally biased region" description="Acidic residues" evidence="1">
    <location>
        <begin position="125"/>
        <end position="144"/>
    </location>
</feature>
<sequence length="338" mass="36260">MTPSRALCEAALYHTAAVNSSSLPLNFTIMSFSGARAMRAFQSSLRHTGVRATPRIAASARTQLAVGRRYASGGSHGHGEASSDLPWLLGACVVTPPCVYYLLPSESHAEHHGGHDEHAEAHEEKEEEAPAPQEEEAPAEEPQPEPEQAPQQEEKKDEPQARDTTDEQEKAKESEETAKPSGTEGDSQPMSNDANKISSKTEEGTSEQKEQPESRGNKENVSFKGKMKEDAEGQSDNRKREPDSKGAYKKRIDSGLGKDLGASDNPASDDESQQVDAASTAKQAAKGSGDVSGKQFGLSTTATRHSTQIDQDPSKSKKPEGPETAKSMGTIDPNRPQV</sequence>
<organism evidence="2 3">
    <name type="scientific">Hortaea werneckii</name>
    <name type="common">Black yeast</name>
    <name type="synonym">Cladosporium werneckii</name>
    <dbReference type="NCBI Taxonomy" id="91943"/>
    <lineage>
        <taxon>Eukaryota</taxon>
        <taxon>Fungi</taxon>
        <taxon>Dikarya</taxon>
        <taxon>Ascomycota</taxon>
        <taxon>Pezizomycotina</taxon>
        <taxon>Dothideomycetes</taxon>
        <taxon>Dothideomycetidae</taxon>
        <taxon>Mycosphaerellales</taxon>
        <taxon>Teratosphaeriaceae</taxon>
        <taxon>Hortaea</taxon>
    </lineage>
</organism>
<feature type="compositionally biased region" description="Polar residues" evidence="1">
    <location>
        <begin position="297"/>
        <end position="311"/>
    </location>
</feature>
<evidence type="ECO:0000256" key="1">
    <source>
        <dbReference type="SAM" id="MobiDB-lite"/>
    </source>
</evidence>
<feature type="compositionally biased region" description="Basic and acidic residues" evidence="1">
    <location>
        <begin position="199"/>
        <end position="218"/>
    </location>
</feature>